<dbReference type="PROSITE" id="PS51257">
    <property type="entry name" value="PROKAR_LIPOPROTEIN"/>
    <property type="match status" value="1"/>
</dbReference>
<dbReference type="EMBL" id="RAPY01000008">
    <property type="protein sequence ID" value="RKE42511.1"/>
    <property type="molecule type" value="Genomic_DNA"/>
</dbReference>
<proteinExistence type="predicted"/>
<sequence>MKKFVLFLCTLFLLSACKENENIVQYDQGNSYVYFAYPNPNRRAIERYADSIYYGFALDPDIQVKEKTIAIPIRISGSAKGADRSYNLVIEDSSRFDVNAVKFSKAVISADRYLDTLYISLQRTAKMLSEQTVLYLSLKGNDEFIPGNLHNQKLTVIVDDILNEPKWWSTWKNYFGPYHKEVFQRWIQIYYLGADPSSELITNAPGPIYYWNNMPASPVPSWYPITFNYIEVLKQYLLDNEVYPDGDSTKERILLP</sequence>
<dbReference type="Pfam" id="PF16132">
    <property type="entry name" value="DUF4843"/>
    <property type="match status" value="1"/>
</dbReference>
<dbReference type="InterPro" id="IPR032299">
    <property type="entry name" value="DUF4843"/>
</dbReference>
<dbReference type="Proteomes" id="UP000286246">
    <property type="component" value="Unassembled WGS sequence"/>
</dbReference>
<evidence type="ECO:0000313" key="2">
    <source>
        <dbReference type="Proteomes" id="UP000286246"/>
    </source>
</evidence>
<accession>A0A420ADI7</accession>
<dbReference type="OrthoDB" id="705172at2"/>
<dbReference type="AlphaFoldDB" id="A0A420ADI7"/>
<keyword evidence="2" id="KW-1185">Reference proteome</keyword>
<protein>
    <submittedName>
        <fullName evidence="1">Uncharacterized protein DUF4843</fullName>
    </submittedName>
</protein>
<reference evidence="1 2" key="1">
    <citation type="submission" date="2018-09" db="EMBL/GenBank/DDBJ databases">
        <title>Genomic Encyclopedia of Type Strains, Phase III (KMG-III): the genomes of soil and plant-associated and newly described type strains.</title>
        <authorList>
            <person name="Whitman W."/>
        </authorList>
    </citation>
    <scope>NUCLEOTIDE SEQUENCE [LARGE SCALE GENOMIC DNA]</scope>
    <source>
        <strain evidence="1 2">CECT 7938</strain>
    </source>
</reference>
<comment type="caution">
    <text evidence="1">The sequence shown here is derived from an EMBL/GenBank/DDBJ whole genome shotgun (WGS) entry which is preliminary data.</text>
</comment>
<gene>
    <name evidence="1" type="ORF">DFQ12_5421</name>
</gene>
<name>A0A420ADI7_SPHD1</name>
<evidence type="ECO:0000313" key="1">
    <source>
        <dbReference type="EMBL" id="RKE42511.1"/>
    </source>
</evidence>
<dbReference type="RefSeq" id="WP_120261987.1">
    <property type="nucleotide sequence ID" value="NZ_RAPY01000008.1"/>
</dbReference>
<organism evidence="1 2">
    <name type="scientific">Sphingobacterium detergens</name>
    <dbReference type="NCBI Taxonomy" id="1145106"/>
    <lineage>
        <taxon>Bacteria</taxon>
        <taxon>Pseudomonadati</taxon>
        <taxon>Bacteroidota</taxon>
        <taxon>Sphingobacteriia</taxon>
        <taxon>Sphingobacteriales</taxon>
        <taxon>Sphingobacteriaceae</taxon>
        <taxon>Sphingobacterium</taxon>
    </lineage>
</organism>